<dbReference type="EMBL" id="UZAL01036506">
    <property type="protein sequence ID" value="VDP69944.1"/>
    <property type="molecule type" value="Genomic_DNA"/>
</dbReference>
<keyword evidence="4" id="KW-0472">Membrane</keyword>
<protein>
    <recommendedName>
        <fullName evidence="5">TRPM-like domain-containing protein</fullName>
    </recommendedName>
</protein>
<dbReference type="PANTHER" id="PTHR13800:SF12">
    <property type="entry name" value="TRANSIENT RECEPTOR POTENTIAL CATION CHANNEL SUBFAMILY M MEMBER-LIKE 2"/>
    <property type="match status" value="1"/>
</dbReference>
<keyword evidence="2" id="KW-0812">Transmembrane</keyword>
<evidence type="ECO:0000313" key="6">
    <source>
        <dbReference type="EMBL" id="VDP69944.1"/>
    </source>
</evidence>
<keyword evidence="3" id="KW-1133">Transmembrane helix</keyword>
<dbReference type="Pfam" id="PF25508">
    <property type="entry name" value="TRPM2"/>
    <property type="match status" value="1"/>
</dbReference>
<organism evidence="6 7">
    <name type="scientific">Schistosoma mattheei</name>
    <dbReference type="NCBI Taxonomy" id="31246"/>
    <lineage>
        <taxon>Eukaryota</taxon>
        <taxon>Metazoa</taxon>
        <taxon>Spiralia</taxon>
        <taxon>Lophotrochozoa</taxon>
        <taxon>Platyhelminthes</taxon>
        <taxon>Trematoda</taxon>
        <taxon>Digenea</taxon>
        <taxon>Strigeidida</taxon>
        <taxon>Schistosomatoidea</taxon>
        <taxon>Schistosomatidae</taxon>
        <taxon>Schistosoma</taxon>
    </lineage>
</organism>
<name>A0A183PNK1_9TREM</name>
<evidence type="ECO:0000256" key="3">
    <source>
        <dbReference type="ARBA" id="ARBA00022989"/>
    </source>
</evidence>
<sequence>MNNYSFTYFVSYYTVAAVNIIVQSHSSIHSSKTEVSVITDTNIIDDQPSDHLHYPQQHQNVTGSHDQSISSMCQTTTLSKQTSSNRNNKFPVQRVAHSILHPLTDPEKARLRLREIERQTLERKREKERKRRHRIAQEKFTIMERLTGQAKAERLEELKPSKLANFRHTSTVKFDRPARELMMMCILLGRFEMAEIFWNQEKEPIAAALVLSILIAELGQKSDDVANKEEYEENARKLEFYGNTSVIRLAARGKCIRFMANPCCQDLLSGVWSGRLSPKNTWIQLIPAIIMGISIPFIIPQFIKYSTSFESGNSPIGQVSVLIK</sequence>
<feature type="domain" description="TRPM-like" evidence="5">
    <location>
        <begin position="118"/>
        <end position="239"/>
    </location>
</feature>
<evidence type="ECO:0000256" key="2">
    <source>
        <dbReference type="ARBA" id="ARBA00022692"/>
    </source>
</evidence>
<dbReference type="PANTHER" id="PTHR13800">
    <property type="entry name" value="TRANSIENT RECEPTOR POTENTIAL CATION CHANNEL, SUBFAMILY M, MEMBER 6"/>
    <property type="match status" value="1"/>
</dbReference>
<comment type="subcellular location">
    <subcellularLocation>
        <location evidence="1">Membrane</location>
        <topology evidence="1">Multi-pass membrane protein</topology>
    </subcellularLocation>
</comment>
<dbReference type="AlphaFoldDB" id="A0A183PNK1"/>
<accession>A0A183PNK1</accession>
<evidence type="ECO:0000256" key="1">
    <source>
        <dbReference type="ARBA" id="ARBA00004141"/>
    </source>
</evidence>
<evidence type="ECO:0000259" key="5">
    <source>
        <dbReference type="Pfam" id="PF25508"/>
    </source>
</evidence>
<keyword evidence="7" id="KW-1185">Reference proteome</keyword>
<dbReference type="GO" id="GO:0005886">
    <property type="term" value="C:plasma membrane"/>
    <property type="evidence" value="ECO:0007669"/>
    <property type="project" value="TreeGrafter"/>
</dbReference>
<reference evidence="6 7" key="1">
    <citation type="submission" date="2018-11" db="EMBL/GenBank/DDBJ databases">
        <authorList>
            <consortium name="Pathogen Informatics"/>
        </authorList>
    </citation>
    <scope>NUCLEOTIDE SEQUENCE [LARGE SCALE GENOMIC DNA]</scope>
    <source>
        <strain>Denwood</strain>
        <strain evidence="7">Zambia</strain>
    </source>
</reference>
<evidence type="ECO:0000256" key="4">
    <source>
        <dbReference type="ARBA" id="ARBA00023136"/>
    </source>
</evidence>
<dbReference type="Proteomes" id="UP000269396">
    <property type="component" value="Unassembled WGS sequence"/>
</dbReference>
<proteinExistence type="predicted"/>
<dbReference type="STRING" id="31246.A0A183PNK1"/>
<dbReference type="InterPro" id="IPR050927">
    <property type="entry name" value="TRPM"/>
</dbReference>
<evidence type="ECO:0000313" key="7">
    <source>
        <dbReference type="Proteomes" id="UP000269396"/>
    </source>
</evidence>
<gene>
    <name evidence="6" type="ORF">SMTD_LOCUS15937</name>
</gene>
<dbReference type="InterPro" id="IPR057366">
    <property type="entry name" value="TRPM-like"/>
</dbReference>
<dbReference type="GO" id="GO:0099604">
    <property type="term" value="F:ligand-gated calcium channel activity"/>
    <property type="evidence" value="ECO:0007669"/>
    <property type="project" value="TreeGrafter"/>
</dbReference>